<evidence type="ECO:0000259" key="9">
    <source>
        <dbReference type="PROSITE" id="PS51480"/>
    </source>
</evidence>
<feature type="domain" description="DhaL" evidence="9">
    <location>
        <begin position="16"/>
        <end position="213"/>
    </location>
</feature>
<dbReference type="SMART" id="SM01120">
    <property type="entry name" value="Dak2"/>
    <property type="match status" value="1"/>
</dbReference>
<evidence type="ECO:0000256" key="4">
    <source>
        <dbReference type="ARBA" id="ARBA00022679"/>
    </source>
</evidence>
<comment type="pathway">
    <text evidence="2">Polyol metabolism; glycerol degradation.</text>
</comment>
<evidence type="ECO:0000256" key="1">
    <source>
        <dbReference type="ARBA" id="ARBA00001113"/>
    </source>
</evidence>
<evidence type="ECO:0000256" key="5">
    <source>
        <dbReference type="ARBA" id="ARBA00022777"/>
    </source>
</evidence>
<dbReference type="NCBIfam" id="TIGR02365">
    <property type="entry name" value="dha_L_ycgS"/>
    <property type="match status" value="1"/>
</dbReference>
<protein>
    <recommendedName>
        <fullName evidence="3">phosphoenolpyruvate--glycerone phosphotransferase</fullName>
        <ecNumber evidence="3">2.7.1.121</ecNumber>
    </recommendedName>
</protein>
<evidence type="ECO:0000256" key="6">
    <source>
        <dbReference type="ARBA" id="ARBA00022798"/>
    </source>
</evidence>
<name>A0A235B1H9_9BACL</name>
<evidence type="ECO:0000256" key="2">
    <source>
        <dbReference type="ARBA" id="ARBA00004745"/>
    </source>
</evidence>
<keyword evidence="11" id="KW-1185">Reference proteome</keyword>
<dbReference type="GO" id="GO:0047324">
    <property type="term" value="F:phosphoenolpyruvate-glycerone phosphotransferase activity"/>
    <property type="evidence" value="ECO:0007669"/>
    <property type="project" value="UniProtKB-EC"/>
</dbReference>
<dbReference type="EMBL" id="NOWF01000018">
    <property type="protein sequence ID" value="OYD06160.1"/>
    <property type="molecule type" value="Genomic_DNA"/>
</dbReference>
<dbReference type="EC" id="2.7.1.121" evidence="3"/>
<comment type="function">
    <text evidence="8">ADP-binding subunit of the dihydroxyacetone kinase, which is responsible for the phosphoenolpyruvate (PEP)-dependent phosphorylation of dihydroxyacetone. DhaL-ADP is converted to DhaL-ATP via a phosphoryl group transfer from DhaM and transmits it to dihydroxyacetone binds to DhaK.</text>
</comment>
<sequence length="220" mass="23807">MTRVKSFSGGVDVQVTEAVAWFQAYADRLQQEKEHLTELDSRIGDGDHGANMARGWKAVKEELESFDQGLSECFMQVSKTLIAKVGGASGPLYGTAFLRMSMKLKGEASVSPGDWAELIQAGAEGIRQRGKVSGGEKTMYDVWAPLVDAARDGADLEETVLLRSLAETAREKAEATREMKATKGRASYLGERSIGHLDPGAVSTALLFEVLCDTLSREGM</sequence>
<reference evidence="10 11" key="1">
    <citation type="submission" date="2017-07" db="EMBL/GenBank/DDBJ databases">
        <title>The genome sequence of Paludifilum halophilum highlights mechanisms for microbial adaptation to high salt environemnts.</title>
        <authorList>
            <person name="Belbahri L."/>
        </authorList>
    </citation>
    <scope>NUCLEOTIDE SEQUENCE [LARGE SCALE GENOMIC DNA]</scope>
    <source>
        <strain evidence="10 11">DSM 102817</strain>
    </source>
</reference>
<keyword evidence="5 10" id="KW-0418">Kinase</keyword>
<dbReference type="InterPro" id="IPR004007">
    <property type="entry name" value="DhaL_dom"/>
</dbReference>
<gene>
    <name evidence="10" type="primary">dhaL</name>
    <name evidence="10" type="ORF">CHM34_17840</name>
</gene>
<dbReference type="PROSITE" id="PS51480">
    <property type="entry name" value="DHAL"/>
    <property type="match status" value="1"/>
</dbReference>
<dbReference type="GO" id="GO:0019563">
    <property type="term" value="P:glycerol catabolic process"/>
    <property type="evidence" value="ECO:0007669"/>
    <property type="project" value="TreeGrafter"/>
</dbReference>
<accession>A0A235B1H9</accession>
<dbReference type="Pfam" id="PF02734">
    <property type="entry name" value="Dak2"/>
    <property type="match status" value="1"/>
</dbReference>
<comment type="caution">
    <text evidence="10">The sequence shown here is derived from an EMBL/GenBank/DDBJ whole genome shotgun (WGS) entry which is preliminary data.</text>
</comment>
<dbReference type="SUPFAM" id="SSF101473">
    <property type="entry name" value="DhaL-like"/>
    <property type="match status" value="1"/>
</dbReference>
<dbReference type="InterPro" id="IPR036117">
    <property type="entry name" value="DhaL_dom_sf"/>
</dbReference>
<dbReference type="Proteomes" id="UP000215459">
    <property type="component" value="Unassembled WGS sequence"/>
</dbReference>
<dbReference type="Gene3D" id="1.25.40.340">
    <property type="match status" value="1"/>
</dbReference>
<evidence type="ECO:0000313" key="11">
    <source>
        <dbReference type="Proteomes" id="UP000215459"/>
    </source>
</evidence>
<dbReference type="InterPro" id="IPR012737">
    <property type="entry name" value="DhaK_L_YcgS"/>
</dbReference>
<dbReference type="PANTHER" id="PTHR28629:SF4">
    <property type="entry name" value="TRIOKINASE_FMN CYCLASE"/>
    <property type="match status" value="1"/>
</dbReference>
<evidence type="ECO:0000313" key="10">
    <source>
        <dbReference type="EMBL" id="OYD06160.1"/>
    </source>
</evidence>
<dbReference type="AlphaFoldDB" id="A0A235B1H9"/>
<dbReference type="InterPro" id="IPR050861">
    <property type="entry name" value="Dihydroxyacetone_Kinase"/>
</dbReference>
<organism evidence="10 11">
    <name type="scientific">Paludifilum halophilum</name>
    <dbReference type="NCBI Taxonomy" id="1642702"/>
    <lineage>
        <taxon>Bacteria</taxon>
        <taxon>Bacillati</taxon>
        <taxon>Bacillota</taxon>
        <taxon>Bacilli</taxon>
        <taxon>Bacillales</taxon>
        <taxon>Thermoactinomycetaceae</taxon>
        <taxon>Paludifilum</taxon>
    </lineage>
</organism>
<keyword evidence="6" id="KW-0319">Glycerol metabolism</keyword>
<keyword evidence="4" id="KW-0808">Transferase</keyword>
<dbReference type="PANTHER" id="PTHR28629">
    <property type="entry name" value="TRIOKINASE/FMN CYCLASE"/>
    <property type="match status" value="1"/>
</dbReference>
<dbReference type="GO" id="GO:0004371">
    <property type="term" value="F:glycerone kinase activity"/>
    <property type="evidence" value="ECO:0007669"/>
    <property type="project" value="InterPro"/>
</dbReference>
<comment type="subunit">
    <text evidence="7">Homodimer. The dihydroxyacetone kinase complex is composed of a homodimer of DhaM, a homodimer of DhaK and the subunit DhaL.</text>
</comment>
<dbReference type="OrthoDB" id="9800291at2"/>
<evidence type="ECO:0000256" key="8">
    <source>
        <dbReference type="ARBA" id="ARBA00055771"/>
    </source>
</evidence>
<dbReference type="GO" id="GO:0005829">
    <property type="term" value="C:cytosol"/>
    <property type="evidence" value="ECO:0007669"/>
    <property type="project" value="TreeGrafter"/>
</dbReference>
<proteinExistence type="predicted"/>
<evidence type="ECO:0000256" key="7">
    <source>
        <dbReference type="ARBA" id="ARBA00046577"/>
    </source>
</evidence>
<evidence type="ECO:0000256" key="3">
    <source>
        <dbReference type="ARBA" id="ARBA00012095"/>
    </source>
</evidence>
<comment type="catalytic activity">
    <reaction evidence="1">
        <text>dihydroxyacetone + phosphoenolpyruvate = dihydroxyacetone phosphate + pyruvate</text>
        <dbReference type="Rhea" id="RHEA:18381"/>
        <dbReference type="ChEBI" id="CHEBI:15361"/>
        <dbReference type="ChEBI" id="CHEBI:16016"/>
        <dbReference type="ChEBI" id="CHEBI:57642"/>
        <dbReference type="ChEBI" id="CHEBI:58702"/>
        <dbReference type="EC" id="2.7.1.121"/>
    </reaction>
</comment>
<dbReference type="FunFam" id="1.25.40.340:FF:000002">
    <property type="entry name" value="Dihydroxyacetone kinase, L subunit"/>
    <property type="match status" value="1"/>
</dbReference>